<evidence type="ECO:0000259" key="12">
    <source>
        <dbReference type="PROSITE" id="PS50109"/>
    </source>
</evidence>
<protein>
    <recommendedName>
        <fullName evidence="3">histidine kinase</fullName>
        <ecNumber evidence="3">2.7.13.3</ecNumber>
    </recommendedName>
</protein>
<dbReference type="PANTHER" id="PTHR45436:SF5">
    <property type="entry name" value="SENSOR HISTIDINE KINASE TRCS"/>
    <property type="match status" value="1"/>
</dbReference>
<dbReference type="FunFam" id="1.10.287.130:FF:000001">
    <property type="entry name" value="Two-component sensor histidine kinase"/>
    <property type="match status" value="1"/>
</dbReference>
<keyword evidence="7" id="KW-0418">Kinase</keyword>
<dbReference type="SMART" id="SM00387">
    <property type="entry name" value="HATPase_c"/>
    <property type="match status" value="1"/>
</dbReference>
<proteinExistence type="predicted"/>
<keyword evidence="8 11" id="KW-1133">Transmembrane helix</keyword>
<dbReference type="Gene3D" id="1.10.287.130">
    <property type="match status" value="1"/>
</dbReference>
<dbReference type="InterPro" id="IPR003661">
    <property type="entry name" value="HisK_dim/P_dom"/>
</dbReference>
<dbReference type="EMBL" id="JXLC01000008">
    <property type="protein sequence ID" value="OJG92122.1"/>
    <property type="molecule type" value="Genomic_DNA"/>
</dbReference>
<dbReference type="InterPro" id="IPR050428">
    <property type="entry name" value="TCS_sensor_his_kinase"/>
</dbReference>
<keyword evidence="4" id="KW-0597">Phosphoprotein</keyword>
<evidence type="ECO:0000256" key="1">
    <source>
        <dbReference type="ARBA" id="ARBA00000085"/>
    </source>
</evidence>
<dbReference type="Pfam" id="PF02518">
    <property type="entry name" value="HATPase_c"/>
    <property type="match status" value="1"/>
</dbReference>
<evidence type="ECO:0000256" key="10">
    <source>
        <dbReference type="ARBA" id="ARBA00023136"/>
    </source>
</evidence>
<evidence type="ECO:0000256" key="3">
    <source>
        <dbReference type="ARBA" id="ARBA00012438"/>
    </source>
</evidence>
<dbReference type="CDD" id="cd00075">
    <property type="entry name" value="HATPase"/>
    <property type="match status" value="1"/>
</dbReference>
<dbReference type="CDD" id="cd00082">
    <property type="entry name" value="HisKA"/>
    <property type="match status" value="1"/>
</dbReference>
<dbReference type="PRINTS" id="PR00344">
    <property type="entry name" value="BCTRLSENSOR"/>
</dbReference>
<comment type="subcellular location">
    <subcellularLocation>
        <location evidence="2">Membrane</location>
    </subcellularLocation>
</comment>
<keyword evidence="10 11" id="KW-0472">Membrane</keyword>
<evidence type="ECO:0000256" key="8">
    <source>
        <dbReference type="ARBA" id="ARBA00022989"/>
    </source>
</evidence>
<name>A0AA91GJA1_9ENTE</name>
<dbReference type="GO" id="GO:0005886">
    <property type="term" value="C:plasma membrane"/>
    <property type="evidence" value="ECO:0007669"/>
    <property type="project" value="TreeGrafter"/>
</dbReference>
<organism evidence="13 14">
    <name type="scientific">Enterococcus silesiacus</name>
    <dbReference type="NCBI Taxonomy" id="332949"/>
    <lineage>
        <taxon>Bacteria</taxon>
        <taxon>Bacillati</taxon>
        <taxon>Bacillota</taxon>
        <taxon>Bacilli</taxon>
        <taxon>Lactobacillales</taxon>
        <taxon>Enterococcaceae</taxon>
        <taxon>Enterococcus</taxon>
    </lineage>
</organism>
<dbReference type="Proteomes" id="UP000183039">
    <property type="component" value="Unassembled WGS sequence"/>
</dbReference>
<keyword evidence="9" id="KW-0902">Two-component regulatory system</keyword>
<dbReference type="SUPFAM" id="SSF47384">
    <property type="entry name" value="Homodimeric domain of signal transducing histidine kinase"/>
    <property type="match status" value="1"/>
</dbReference>
<dbReference type="InterPro" id="IPR005467">
    <property type="entry name" value="His_kinase_dom"/>
</dbReference>
<reference evidence="13 14" key="1">
    <citation type="submission" date="2014-12" db="EMBL/GenBank/DDBJ databases">
        <title>Draft genome sequences of 29 type strains of Enterococci.</title>
        <authorList>
            <person name="Zhong Z."/>
            <person name="Sun Z."/>
            <person name="Liu W."/>
            <person name="Zhang W."/>
            <person name="Zhang H."/>
        </authorList>
    </citation>
    <scope>NUCLEOTIDE SEQUENCE [LARGE SCALE GENOMIC DNA]</scope>
    <source>
        <strain evidence="13 14">DSM 22801</strain>
    </source>
</reference>
<dbReference type="PANTHER" id="PTHR45436">
    <property type="entry name" value="SENSOR HISTIDINE KINASE YKOH"/>
    <property type="match status" value="1"/>
</dbReference>
<dbReference type="SUPFAM" id="SSF55874">
    <property type="entry name" value="ATPase domain of HSP90 chaperone/DNA topoisomerase II/histidine kinase"/>
    <property type="match status" value="1"/>
</dbReference>
<evidence type="ECO:0000256" key="2">
    <source>
        <dbReference type="ARBA" id="ARBA00004370"/>
    </source>
</evidence>
<evidence type="ECO:0000256" key="11">
    <source>
        <dbReference type="SAM" id="Phobius"/>
    </source>
</evidence>
<evidence type="ECO:0000256" key="4">
    <source>
        <dbReference type="ARBA" id="ARBA00022553"/>
    </source>
</evidence>
<dbReference type="SMART" id="SM00388">
    <property type="entry name" value="HisKA"/>
    <property type="match status" value="1"/>
</dbReference>
<dbReference type="PROSITE" id="PS50109">
    <property type="entry name" value="HIS_KIN"/>
    <property type="match status" value="1"/>
</dbReference>
<evidence type="ECO:0000256" key="7">
    <source>
        <dbReference type="ARBA" id="ARBA00022777"/>
    </source>
</evidence>
<evidence type="ECO:0000256" key="5">
    <source>
        <dbReference type="ARBA" id="ARBA00022679"/>
    </source>
</evidence>
<accession>A0AA91GJA1</accession>
<feature type="transmembrane region" description="Helical" evidence="11">
    <location>
        <begin position="143"/>
        <end position="163"/>
    </location>
</feature>
<gene>
    <name evidence="13" type="ORF">RV15_GL003507</name>
</gene>
<evidence type="ECO:0000313" key="13">
    <source>
        <dbReference type="EMBL" id="OJG92122.1"/>
    </source>
</evidence>
<evidence type="ECO:0000256" key="9">
    <source>
        <dbReference type="ARBA" id="ARBA00023012"/>
    </source>
</evidence>
<dbReference type="Pfam" id="PF00512">
    <property type="entry name" value="HisKA"/>
    <property type="match status" value="1"/>
</dbReference>
<keyword evidence="6 11" id="KW-0812">Transmembrane</keyword>
<dbReference type="InterPro" id="IPR036097">
    <property type="entry name" value="HisK_dim/P_sf"/>
</dbReference>
<feature type="domain" description="Histidine kinase" evidence="12">
    <location>
        <begin position="228"/>
        <end position="439"/>
    </location>
</feature>
<dbReference type="InterPro" id="IPR004358">
    <property type="entry name" value="Sig_transdc_His_kin-like_C"/>
</dbReference>
<evidence type="ECO:0000256" key="6">
    <source>
        <dbReference type="ARBA" id="ARBA00022692"/>
    </source>
</evidence>
<dbReference type="InterPro" id="IPR036890">
    <property type="entry name" value="HATPase_C_sf"/>
</dbReference>
<comment type="catalytic activity">
    <reaction evidence="1">
        <text>ATP + protein L-histidine = ADP + protein N-phospho-L-histidine.</text>
        <dbReference type="EC" id="2.7.13.3"/>
    </reaction>
</comment>
<dbReference type="Gene3D" id="3.30.565.10">
    <property type="entry name" value="Histidine kinase-like ATPase, C-terminal domain"/>
    <property type="match status" value="1"/>
</dbReference>
<evidence type="ECO:0000313" key="14">
    <source>
        <dbReference type="Proteomes" id="UP000183039"/>
    </source>
</evidence>
<dbReference type="InterPro" id="IPR003594">
    <property type="entry name" value="HATPase_dom"/>
</dbReference>
<keyword evidence="5" id="KW-0808">Transferase</keyword>
<dbReference type="AlphaFoldDB" id="A0AA91GJA1"/>
<dbReference type="EC" id="2.7.13.3" evidence="3"/>
<dbReference type="GO" id="GO:0000155">
    <property type="term" value="F:phosphorelay sensor kinase activity"/>
    <property type="evidence" value="ECO:0007669"/>
    <property type="project" value="InterPro"/>
</dbReference>
<dbReference type="FunFam" id="3.30.565.10:FF:000006">
    <property type="entry name" value="Sensor histidine kinase WalK"/>
    <property type="match status" value="1"/>
</dbReference>
<comment type="caution">
    <text evidence="13">The sequence shown here is derived from an EMBL/GenBank/DDBJ whole genome shotgun (WGS) entry which is preliminary data.</text>
</comment>
<sequence length="440" mass="49699">MTLRFIGLLVSAVLVLSLAIMGITIAELYESTKEQTVLVEESLKSDQKKTANDWQKTLAGSVPKENSPYLIRVGLESGEVIFSSDDAAELYDEFPTLKQFILFDRVLWTSEIEPYYYTSFQTGQTKVTILVDMEDQFEVIERIFSVTIFLTIIVIGIGSLVTYRFSRKISGALVAMDQEISQLESSSAEQELTVPKTPLEVQNIAKSFNVLLVKQRASLKREQQFVTDASHELRTPLAAIRGHVNLIKRRGKNHPKVIPTSLEYIDKESKRMEILVEQLLTLGRLENQMETEVIDLSLLIQQTINELKVMMPQSLIVQIEEKIVIKGCSEHFYQMTRNLLENAVKYTDDTGKISVKLFTKGQHIYLMIEDSGIGISNEEKSKVFERFYRVDRSRSSEIPGTGIGLAIVKELVELYQGDIVVTDARPTGTCFTLTFAATSL</sequence>